<dbReference type="Pfam" id="PF00067">
    <property type="entry name" value="p450"/>
    <property type="match status" value="1"/>
</dbReference>
<dbReference type="GO" id="GO:0016020">
    <property type="term" value="C:membrane"/>
    <property type="evidence" value="ECO:0007669"/>
    <property type="project" value="UniProtKB-SubCell"/>
</dbReference>
<comment type="subcellular location">
    <subcellularLocation>
        <location evidence="2">Membrane</location>
        <topology evidence="2">Single-pass membrane protein</topology>
    </subcellularLocation>
</comment>
<dbReference type="SUPFAM" id="SSF48264">
    <property type="entry name" value="Cytochrome P450"/>
    <property type="match status" value="1"/>
</dbReference>
<evidence type="ECO:0000256" key="6">
    <source>
        <dbReference type="ARBA" id="ARBA00022692"/>
    </source>
</evidence>
<dbReference type="InterPro" id="IPR036396">
    <property type="entry name" value="Cyt_P450_sf"/>
</dbReference>
<feature type="binding site" description="axial binding residue" evidence="14">
    <location>
        <position position="455"/>
    </location>
    <ligand>
        <name>heme</name>
        <dbReference type="ChEBI" id="CHEBI:30413"/>
    </ligand>
    <ligandPart>
        <name>Fe</name>
        <dbReference type="ChEBI" id="CHEBI:18248"/>
    </ligandPart>
</feature>
<comment type="caution">
    <text evidence="17">The sequence shown here is derived from an EMBL/GenBank/DDBJ whole genome shotgun (WGS) entry which is preliminary data.</text>
</comment>
<evidence type="ECO:0000256" key="11">
    <source>
        <dbReference type="ARBA" id="ARBA00023033"/>
    </source>
</evidence>
<dbReference type="GO" id="GO:0004497">
    <property type="term" value="F:monooxygenase activity"/>
    <property type="evidence" value="ECO:0007669"/>
    <property type="project" value="UniProtKB-KW"/>
</dbReference>
<evidence type="ECO:0000256" key="3">
    <source>
        <dbReference type="ARBA" id="ARBA00005179"/>
    </source>
</evidence>
<keyword evidence="8 16" id="KW-1133">Transmembrane helix</keyword>
<dbReference type="CDD" id="cd11065">
    <property type="entry name" value="CYP64-like"/>
    <property type="match status" value="1"/>
</dbReference>
<dbReference type="InterPro" id="IPR017972">
    <property type="entry name" value="Cyt_P450_CS"/>
</dbReference>
<dbReference type="EMBL" id="JAFIQS010000012">
    <property type="protein sequence ID" value="KAG5164154.1"/>
    <property type="molecule type" value="Genomic_DNA"/>
</dbReference>
<comment type="similarity">
    <text evidence="4 15">Belongs to the cytochrome P450 family.</text>
</comment>
<reference evidence="17" key="1">
    <citation type="submission" date="2021-02" db="EMBL/GenBank/DDBJ databases">
        <title>Psilocybe cubensis genome.</title>
        <authorList>
            <person name="Mckernan K.J."/>
            <person name="Crawford S."/>
            <person name="Trippe A."/>
            <person name="Kane L.T."/>
            <person name="Mclaughlin S."/>
        </authorList>
    </citation>
    <scope>NUCLEOTIDE SEQUENCE [LARGE SCALE GENOMIC DNA]</scope>
    <source>
        <strain evidence="17">MGC-MH-2018</strain>
    </source>
</reference>
<evidence type="ECO:0000256" key="5">
    <source>
        <dbReference type="ARBA" id="ARBA00022617"/>
    </source>
</evidence>
<keyword evidence="6 16" id="KW-0812">Transmembrane</keyword>
<keyword evidence="10 14" id="KW-0408">Iron</keyword>
<keyword evidence="13" id="KW-0325">Glycoprotein</keyword>
<evidence type="ECO:0000256" key="1">
    <source>
        <dbReference type="ARBA" id="ARBA00001971"/>
    </source>
</evidence>
<dbReference type="GO" id="GO:0005506">
    <property type="term" value="F:iron ion binding"/>
    <property type="evidence" value="ECO:0007669"/>
    <property type="project" value="InterPro"/>
</dbReference>
<organism evidence="17">
    <name type="scientific">Psilocybe cubensis</name>
    <name type="common">Psychedelic mushroom</name>
    <name type="synonym">Stropharia cubensis</name>
    <dbReference type="NCBI Taxonomy" id="181762"/>
    <lineage>
        <taxon>Eukaryota</taxon>
        <taxon>Fungi</taxon>
        <taxon>Dikarya</taxon>
        <taxon>Basidiomycota</taxon>
        <taxon>Agaricomycotina</taxon>
        <taxon>Agaricomycetes</taxon>
        <taxon>Agaricomycetidae</taxon>
        <taxon>Agaricales</taxon>
        <taxon>Agaricineae</taxon>
        <taxon>Strophariaceae</taxon>
        <taxon>Psilocybe</taxon>
    </lineage>
</organism>
<evidence type="ECO:0000256" key="16">
    <source>
        <dbReference type="SAM" id="Phobius"/>
    </source>
</evidence>
<evidence type="ECO:0000256" key="2">
    <source>
        <dbReference type="ARBA" id="ARBA00004167"/>
    </source>
</evidence>
<keyword evidence="5 14" id="KW-0349">Heme</keyword>
<dbReference type="InterPro" id="IPR050364">
    <property type="entry name" value="Cytochrome_P450_fung"/>
</dbReference>
<keyword evidence="11 15" id="KW-0503">Monooxygenase</keyword>
<evidence type="ECO:0000256" key="14">
    <source>
        <dbReference type="PIRSR" id="PIRSR602401-1"/>
    </source>
</evidence>
<keyword evidence="12 16" id="KW-0472">Membrane</keyword>
<evidence type="ECO:0000256" key="7">
    <source>
        <dbReference type="ARBA" id="ARBA00022723"/>
    </source>
</evidence>
<protein>
    <recommendedName>
        <fullName evidence="18">Cytochrome P450</fullName>
    </recommendedName>
</protein>
<evidence type="ECO:0000256" key="12">
    <source>
        <dbReference type="ARBA" id="ARBA00023136"/>
    </source>
</evidence>
<evidence type="ECO:0008006" key="18">
    <source>
        <dbReference type="Google" id="ProtNLM"/>
    </source>
</evidence>
<evidence type="ECO:0000256" key="13">
    <source>
        <dbReference type="ARBA" id="ARBA00023180"/>
    </source>
</evidence>
<dbReference type="AlphaFoldDB" id="A0A8H7XQU6"/>
<keyword evidence="9 15" id="KW-0560">Oxidoreductase</keyword>
<evidence type="ECO:0000256" key="4">
    <source>
        <dbReference type="ARBA" id="ARBA00010617"/>
    </source>
</evidence>
<evidence type="ECO:0000313" key="17">
    <source>
        <dbReference type="EMBL" id="KAG5164154.1"/>
    </source>
</evidence>
<keyword evidence="7 14" id="KW-0479">Metal-binding</keyword>
<sequence length="525" mass="59692">MSATGILASPFVGAILKTAAASLLLLVAYFLSPPILRYFIVDKEGNRIPPGPPVRYAFLRKYAERALHAWANEYGDLFSIWMGTQLFVVISDPQVAKDLLVTNGAIFSSRKRYYMKNQVILHNRAITASVYGNTWRQHRKLANLALNPKAMQGYAGVMDYEAHMLIKSLYEASQHGKRPINTSHFTGRFALNNMLIMSFGIRTSSPTDPLIDTALGLAMEFMELTGPWSNVIDFFEVLQYLPSSKRTRGNRLNATLRETYGGMIVDFKNKMMKGEDVPDCLVKTLLENQESEKLDWEDVCMLSGVFTLGGVHSVSGIIQWFIAMLPSHPDVCARAQEELDRVVGRDRWPTIEDEQNLPYVRAIIKELQRVHTPFWFATPHYTTEDFTYRGQFIPKDTAIVMNCFTLHHNEIRYPDPYTFNPDRYLGDKLSCSESAKLANVMERDHWAFGAGRRICPGLPAAERELWLVFSRLLWTFKFEAVPNEPISLEEYDGVSGRTPKPFRINLIPRFEGVADILNSAEDLPL</sequence>
<comment type="pathway">
    <text evidence="3">Secondary metabolite biosynthesis.</text>
</comment>
<dbReference type="Gene3D" id="1.10.630.10">
    <property type="entry name" value="Cytochrome P450"/>
    <property type="match status" value="1"/>
</dbReference>
<accession>A0A8H7XQU6</accession>
<name>A0A8H7XQU6_PSICU</name>
<feature type="transmembrane region" description="Helical" evidence="16">
    <location>
        <begin position="6"/>
        <end position="31"/>
    </location>
</feature>
<dbReference type="PRINTS" id="PR00463">
    <property type="entry name" value="EP450I"/>
</dbReference>
<dbReference type="PROSITE" id="PS00086">
    <property type="entry name" value="CYTOCHROME_P450"/>
    <property type="match status" value="1"/>
</dbReference>
<evidence type="ECO:0000256" key="10">
    <source>
        <dbReference type="ARBA" id="ARBA00023004"/>
    </source>
</evidence>
<evidence type="ECO:0000256" key="9">
    <source>
        <dbReference type="ARBA" id="ARBA00023002"/>
    </source>
</evidence>
<gene>
    <name evidence="17" type="ORF">JR316_010648</name>
</gene>
<dbReference type="InterPro" id="IPR002401">
    <property type="entry name" value="Cyt_P450_E_grp-I"/>
</dbReference>
<dbReference type="GO" id="GO:0020037">
    <property type="term" value="F:heme binding"/>
    <property type="evidence" value="ECO:0007669"/>
    <property type="project" value="InterPro"/>
</dbReference>
<dbReference type="GO" id="GO:0016705">
    <property type="term" value="F:oxidoreductase activity, acting on paired donors, with incorporation or reduction of molecular oxygen"/>
    <property type="evidence" value="ECO:0007669"/>
    <property type="project" value="InterPro"/>
</dbReference>
<comment type="cofactor">
    <cofactor evidence="1 14">
        <name>heme</name>
        <dbReference type="ChEBI" id="CHEBI:30413"/>
    </cofactor>
</comment>
<proteinExistence type="inferred from homology"/>
<evidence type="ECO:0000256" key="8">
    <source>
        <dbReference type="ARBA" id="ARBA00022989"/>
    </source>
</evidence>
<evidence type="ECO:0000256" key="15">
    <source>
        <dbReference type="RuleBase" id="RU000461"/>
    </source>
</evidence>
<dbReference type="InterPro" id="IPR001128">
    <property type="entry name" value="Cyt_P450"/>
</dbReference>
<dbReference type="OrthoDB" id="1470350at2759"/>
<dbReference type="PANTHER" id="PTHR46300:SF2">
    <property type="entry name" value="CYTOCHROME P450 MONOOXYGENASE ALNH-RELATED"/>
    <property type="match status" value="1"/>
</dbReference>
<dbReference type="PANTHER" id="PTHR46300">
    <property type="entry name" value="P450, PUTATIVE (EUROFUNG)-RELATED-RELATED"/>
    <property type="match status" value="1"/>
</dbReference>